<proteinExistence type="predicted"/>
<dbReference type="Proteomes" id="UP000051269">
    <property type="component" value="Unassembled WGS sequence"/>
</dbReference>
<sequence>MASFQIIFTPASSAEITQLPTPLQVEVLREFDVLTSDFLEKHPDRFGIVRRPDRTLYRYRAGEYRIYFEKTSPGLVIHRVLHKNSLKDFAFRSQLPLSEDEVLAENPKFWELINSSDSKKR</sequence>
<organism evidence="1 2">
    <name type="scientific">Verrucomicrobia subdivision 6 bacterium BACL9 MAG-120507-bin52</name>
    <dbReference type="NCBI Taxonomy" id="1655590"/>
    <lineage>
        <taxon>Bacteria</taxon>
        <taxon>Pseudomonadati</taxon>
        <taxon>Verrucomicrobiota</taxon>
        <taxon>Verrucomicrobiia</taxon>
        <taxon>Verrucomicrobiales</taxon>
        <taxon>Verrucomicrobia subdivision 6</taxon>
    </lineage>
</organism>
<dbReference type="AlphaFoldDB" id="A0A0R2RL27"/>
<comment type="caution">
    <text evidence="1">The sequence shown here is derived from an EMBL/GenBank/DDBJ whole genome shotgun (WGS) entry which is preliminary data.</text>
</comment>
<protein>
    <recommendedName>
        <fullName evidence="3">Cytotoxic translational repressor of toxin-antitoxin stability system</fullName>
    </recommendedName>
</protein>
<accession>A0A0R2RL27</accession>
<gene>
    <name evidence="1" type="ORF">ABR82_05190</name>
</gene>
<dbReference type="Gene3D" id="3.30.2310.20">
    <property type="entry name" value="RelE-like"/>
    <property type="match status" value="1"/>
</dbReference>
<name>A0A0R2RL27_9BACT</name>
<evidence type="ECO:0000313" key="2">
    <source>
        <dbReference type="Proteomes" id="UP000051269"/>
    </source>
</evidence>
<evidence type="ECO:0008006" key="3">
    <source>
        <dbReference type="Google" id="ProtNLM"/>
    </source>
</evidence>
<reference evidence="1 2" key="1">
    <citation type="submission" date="2015-10" db="EMBL/GenBank/DDBJ databases">
        <title>Metagenome-Assembled Genomes uncover a global brackish microbiome.</title>
        <authorList>
            <person name="Hugerth L.W."/>
            <person name="Larsson J."/>
            <person name="Alneberg J."/>
            <person name="Lindh M.V."/>
            <person name="Legrand C."/>
            <person name="Pinhassi J."/>
            <person name="Andersson A.F."/>
        </authorList>
    </citation>
    <scope>NUCLEOTIDE SEQUENCE [LARGE SCALE GENOMIC DNA]</scope>
    <source>
        <strain evidence="1">BACL18 MAG-120507-bin52</strain>
    </source>
</reference>
<dbReference type="SUPFAM" id="SSF143011">
    <property type="entry name" value="RelE-like"/>
    <property type="match status" value="1"/>
</dbReference>
<dbReference type="InterPro" id="IPR035093">
    <property type="entry name" value="RelE/ParE_toxin_dom_sf"/>
</dbReference>
<evidence type="ECO:0000313" key="1">
    <source>
        <dbReference type="EMBL" id="KRO61826.1"/>
    </source>
</evidence>
<dbReference type="EMBL" id="LIBO01000196">
    <property type="protein sequence ID" value="KRO61826.1"/>
    <property type="molecule type" value="Genomic_DNA"/>
</dbReference>